<dbReference type="VEuPathDB" id="VectorBase:GMOY006053"/>
<dbReference type="AlphaFoldDB" id="A0A1B0FQ74"/>
<dbReference type="PANTHER" id="PTHR31409:SF0">
    <property type="entry name" value="WASH COMPLEX SUBUNIT 4"/>
    <property type="match status" value="1"/>
</dbReference>
<evidence type="ECO:0008006" key="6">
    <source>
        <dbReference type="Google" id="ProtNLM"/>
    </source>
</evidence>
<dbReference type="EMBL" id="CCAG010006706">
    <property type="status" value="NOT_ANNOTATED_CDS"/>
    <property type="molecule type" value="Genomic_DNA"/>
</dbReference>
<evidence type="ECO:0000313" key="5">
    <source>
        <dbReference type="Proteomes" id="UP000092444"/>
    </source>
</evidence>
<reference evidence="4" key="1">
    <citation type="submission" date="2020-05" db="UniProtKB">
        <authorList>
            <consortium name="EnsemblMetazoa"/>
        </authorList>
    </citation>
    <scope>IDENTIFICATION</scope>
    <source>
        <strain evidence="4">Yale</strain>
    </source>
</reference>
<dbReference type="GO" id="GO:0005768">
    <property type="term" value="C:endosome"/>
    <property type="evidence" value="ECO:0007669"/>
    <property type="project" value="TreeGrafter"/>
</dbReference>
<accession>A0A1B0FQ74</accession>
<evidence type="ECO:0000259" key="3">
    <source>
        <dbReference type="Pfam" id="PF14746"/>
    </source>
</evidence>
<dbReference type="InterPro" id="IPR028191">
    <property type="entry name" value="WASH-4_N"/>
</dbReference>
<dbReference type="InterPro" id="IPR028283">
    <property type="entry name" value="WASH-7_C"/>
</dbReference>
<feature type="domain" description="WASH complex subunit 4 N-terminal" evidence="2">
    <location>
        <begin position="18"/>
        <end position="603"/>
    </location>
</feature>
<evidence type="ECO:0000259" key="1">
    <source>
        <dbReference type="Pfam" id="PF14744"/>
    </source>
</evidence>
<organism evidence="4 5">
    <name type="scientific">Glossina morsitans morsitans</name>
    <name type="common">Savannah tsetse fly</name>
    <dbReference type="NCBI Taxonomy" id="37546"/>
    <lineage>
        <taxon>Eukaryota</taxon>
        <taxon>Metazoa</taxon>
        <taxon>Ecdysozoa</taxon>
        <taxon>Arthropoda</taxon>
        <taxon>Hexapoda</taxon>
        <taxon>Insecta</taxon>
        <taxon>Pterygota</taxon>
        <taxon>Neoptera</taxon>
        <taxon>Endopterygota</taxon>
        <taxon>Diptera</taxon>
        <taxon>Brachycera</taxon>
        <taxon>Muscomorpha</taxon>
        <taxon>Hippoboscoidea</taxon>
        <taxon>Glossinidae</taxon>
        <taxon>Glossina</taxon>
    </lineage>
</organism>
<evidence type="ECO:0000313" key="4">
    <source>
        <dbReference type="EnsemblMetazoa" id="GMOY006053-PA"/>
    </source>
</evidence>
<dbReference type="EnsemblMetazoa" id="GMOY006053-RA">
    <property type="protein sequence ID" value="GMOY006053-PA"/>
    <property type="gene ID" value="GMOY006053"/>
</dbReference>
<dbReference type="InterPro" id="IPR028282">
    <property type="entry name" value="WASH-7_central"/>
</dbReference>
<dbReference type="InterPro" id="IPR027307">
    <property type="entry name" value="WASH7"/>
</dbReference>
<sequence length="1156" mass="134475">MDQITLISSAEEQLKCFGNFLTEHDKTLEDILQHNIILMDQHNSLCNAPVVKIDYQANREQLSLLRLLESDRLLNKVLLTFGYLCQEVKNVAKDAKKIQIKFLYLDEELLLILENDRLDGEDVSVDKLNNERLLLKMSESMEFLCQMQFLLQRCILLGNNLLHQSGALLANEKSTNSIELKLTHICDYLSELFYNILIFDQILYRSNFSRFWPAYKKTVEAIGLSGSKWRNCSPAEFSGLENCLQELDILFTGCLYQVVVQLHFLESSFNLKERIGPIGLGQLTQQFNDYLRQQLQRIDKFNNSVLNEFSEANILIKLNAFCVVFHDFCGQVDSKALKHLLELNSKHTGIMLIANIPWSSSDFLRKNAFSLVKPHLKVMNDLRKEQQLFLNTHIASLSRDCRSYCSQITLWILKMNKILNVAPFDLKMEQFKELTMLLSQGIDISGQLSFLIKGIVNCHEGIQIPMTKPSLLTICKLIELLKMIQLCLRNHTANIAKIINCLLQYFQYKILHLLSNCKKKLISSKLAERGVDALAALKICERCLQGPPSKARILVAKLAFDASCNVKNRSVTQEQQERFRNLVQRIEIMAEFQLHIQEIGDASFLCWHQSILQAYLKQIVDKKLDFESFQYLISSADECVEALKILDLKDLNLFSSLKKFNFENIRSEIISKLCAQIEIFLRLDVHSSLQLEKMNPFDQGIDDYKKLINICPLAINGNYVILKDHVENYLSAMFYNLTTISLHDWKTYEEMRHLANKRLILRPVEDYLPNQTLEQGIDILEIMRKIHVFVSKYVYNMNSQIFVEQQSNNKHLDTIGIRHMANSLRTHGTGVINTTVNFTYQFLRQKFYTFSQFLYDEQIKSRLMKELRSFAERKHADKYPLYPYERADNFNKDIRKLGLTQNGQTYMDLFRNVITQVGNAMGYIRLVRSGSIHANYSASLYLPKFADDLNFVQNCHNQNLNEVTQNAAENLETNIQNLAKCFADNTDYFKVFKYLKLLIDAFQPFFRNPNNLHLKTFYLIVPALTMNYVEHMLAMKAKINKKEREEVILFDDGFPVGLAYVLKLLNQIGDFNTLQWFATIRERFEMESRKIKEMLLEINNNSKQSTKSNTNALVAQKSENEKLQQTFVLTERRINAHQMEYNLLYYNLCSAKIFFQ</sequence>
<protein>
    <recommendedName>
        <fullName evidence="6">WASH complex subunit 4</fullName>
    </recommendedName>
</protein>
<feature type="domain" description="WASH complex subunit 7 central" evidence="1">
    <location>
        <begin position="604"/>
        <end position="945"/>
    </location>
</feature>
<dbReference type="PANTHER" id="PTHR31409">
    <property type="entry name" value="WASH COMPLEX SUBUNIT 4"/>
    <property type="match status" value="1"/>
</dbReference>
<proteinExistence type="predicted"/>
<dbReference type="Pfam" id="PF14745">
    <property type="entry name" value="WASH-4_N"/>
    <property type="match status" value="1"/>
</dbReference>
<dbReference type="GO" id="GO:0016197">
    <property type="term" value="P:endosomal transport"/>
    <property type="evidence" value="ECO:0007669"/>
    <property type="project" value="TreeGrafter"/>
</dbReference>
<dbReference type="GO" id="GO:0071203">
    <property type="term" value="C:WASH complex"/>
    <property type="evidence" value="ECO:0007669"/>
    <property type="project" value="InterPro"/>
</dbReference>
<dbReference type="Pfam" id="PF14746">
    <property type="entry name" value="WASH-7_C"/>
    <property type="match status" value="1"/>
</dbReference>
<evidence type="ECO:0000259" key="2">
    <source>
        <dbReference type="Pfam" id="PF14745"/>
    </source>
</evidence>
<name>A0A1B0FQ74_GLOMM</name>
<dbReference type="PhylomeDB" id="A0A1B0FQ74"/>
<dbReference type="Proteomes" id="UP000092444">
    <property type="component" value="Unassembled WGS sequence"/>
</dbReference>
<dbReference type="STRING" id="37546.A0A1B0FQ74"/>
<feature type="domain" description="WASH complex subunit 7 C-terminal" evidence="3">
    <location>
        <begin position="964"/>
        <end position="1156"/>
    </location>
</feature>
<keyword evidence="5" id="KW-1185">Reference proteome</keyword>
<dbReference type="GO" id="GO:0007032">
    <property type="term" value="P:endosome organization"/>
    <property type="evidence" value="ECO:0007669"/>
    <property type="project" value="TreeGrafter"/>
</dbReference>
<dbReference type="Pfam" id="PF14744">
    <property type="entry name" value="WASH-7_mid"/>
    <property type="match status" value="1"/>
</dbReference>